<organism evidence="1">
    <name type="scientific">marine sediment metagenome</name>
    <dbReference type="NCBI Taxonomy" id="412755"/>
    <lineage>
        <taxon>unclassified sequences</taxon>
        <taxon>metagenomes</taxon>
        <taxon>ecological metagenomes</taxon>
    </lineage>
</organism>
<accession>X1NXF5</accession>
<name>X1NXF5_9ZZZZ</name>
<reference evidence="1" key="1">
    <citation type="journal article" date="2014" name="Front. Microbiol.">
        <title>High frequency of phylogenetically diverse reductive dehalogenase-homologous genes in deep subseafloor sedimentary metagenomes.</title>
        <authorList>
            <person name="Kawai M."/>
            <person name="Futagami T."/>
            <person name="Toyoda A."/>
            <person name="Takaki Y."/>
            <person name="Nishi S."/>
            <person name="Hori S."/>
            <person name="Arai W."/>
            <person name="Tsubouchi T."/>
            <person name="Morono Y."/>
            <person name="Uchiyama I."/>
            <person name="Ito T."/>
            <person name="Fujiyama A."/>
            <person name="Inagaki F."/>
            <person name="Takami H."/>
        </authorList>
    </citation>
    <scope>NUCLEOTIDE SEQUENCE</scope>
    <source>
        <strain evidence="1">Expedition CK06-06</strain>
    </source>
</reference>
<gene>
    <name evidence="1" type="ORF">S06H3_55936</name>
</gene>
<protein>
    <submittedName>
        <fullName evidence="1">Uncharacterized protein</fullName>
    </submittedName>
</protein>
<dbReference type="AlphaFoldDB" id="X1NXF5"/>
<evidence type="ECO:0000313" key="1">
    <source>
        <dbReference type="EMBL" id="GAI48737.1"/>
    </source>
</evidence>
<proteinExistence type="predicted"/>
<feature type="non-terminal residue" evidence="1">
    <location>
        <position position="44"/>
    </location>
</feature>
<comment type="caution">
    <text evidence="1">The sequence shown here is derived from an EMBL/GenBank/DDBJ whole genome shotgun (WGS) entry which is preliminary data.</text>
</comment>
<dbReference type="EMBL" id="BARV01035920">
    <property type="protein sequence ID" value="GAI48737.1"/>
    <property type="molecule type" value="Genomic_DNA"/>
</dbReference>
<sequence length="44" mass="4631">MLLVNGAQDSPGFFGDGFAGIFHEHIAGQAKFGALLVYLSHLLA</sequence>